<dbReference type="InterPro" id="IPR002423">
    <property type="entry name" value="Cpn60/GroEL/TCP-1"/>
</dbReference>
<evidence type="ECO:0000256" key="4">
    <source>
        <dbReference type="ARBA" id="ARBA00022771"/>
    </source>
</evidence>
<keyword evidence="2 10" id="KW-0808">Transferase</keyword>
<evidence type="ECO:0000256" key="10">
    <source>
        <dbReference type="PROSITE-ProRule" id="PRU00781"/>
    </source>
</evidence>
<reference evidence="13 14" key="1">
    <citation type="submission" date="2023-10" db="EMBL/GenBank/DDBJ databases">
        <title>Chromosome-scale genome assembly provides insights into flower coloration mechanisms of Canna indica.</title>
        <authorList>
            <person name="Li C."/>
        </authorList>
    </citation>
    <scope>NUCLEOTIDE SEQUENCE [LARGE SCALE GENOMIC DNA]</scope>
    <source>
        <tissue evidence="13">Flower</tissue>
    </source>
</reference>
<keyword evidence="3 10" id="KW-0547">Nucleotide-binding</keyword>
<evidence type="ECO:0000256" key="9">
    <source>
        <dbReference type="ARBA" id="ARBA00077223"/>
    </source>
</evidence>
<dbReference type="InterPro" id="IPR011011">
    <property type="entry name" value="Znf_FYVE_PHD"/>
</dbReference>
<keyword evidence="6" id="KW-0862">Zinc</keyword>
<keyword evidence="4" id="KW-0863">Zinc-finger</keyword>
<organism evidence="13 14">
    <name type="scientific">Canna indica</name>
    <name type="common">Indian-shot</name>
    <dbReference type="NCBI Taxonomy" id="4628"/>
    <lineage>
        <taxon>Eukaryota</taxon>
        <taxon>Viridiplantae</taxon>
        <taxon>Streptophyta</taxon>
        <taxon>Embryophyta</taxon>
        <taxon>Tracheophyta</taxon>
        <taxon>Spermatophyta</taxon>
        <taxon>Magnoliopsida</taxon>
        <taxon>Liliopsida</taxon>
        <taxon>Zingiberales</taxon>
        <taxon>Cannaceae</taxon>
        <taxon>Canna</taxon>
    </lineage>
</organism>
<proteinExistence type="predicted"/>
<dbReference type="EMBL" id="CP136891">
    <property type="protein sequence ID" value="WOK96156.1"/>
    <property type="molecule type" value="Genomic_DNA"/>
</dbReference>
<gene>
    <name evidence="13" type="ORF">Cni_G04863</name>
</gene>
<dbReference type="InterPro" id="IPR002498">
    <property type="entry name" value="PInositol-4-P-4/5-kinase_core"/>
</dbReference>
<evidence type="ECO:0000313" key="13">
    <source>
        <dbReference type="EMBL" id="WOK96156.1"/>
    </source>
</evidence>
<dbReference type="Proteomes" id="UP001327560">
    <property type="component" value="Chromosome 2"/>
</dbReference>
<dbReference type="GO" id="GO:0008270">
    <property type="term" value="F:zinc ion binding"/>
    <property type="evidence" value="ECO:0007669"/>
    <property type="project" value="UniProtKB-KW"/>
</dbReference>
<feature type="region of interest" description="Disordered" evidence="11">
    <location>
        <begin position="187"/>
        <end position="261"/>
    </location>
</feature>
<keyword evidence="14" id="KW-1185">Reference proteome</keyword>
<dbReference type="GO" id="GO:0046854">
    <property type="term" value="P:phosphatidylinositol phosphate biosynthetic process"/>
    <property type="evidence" value="ECO:0007669"/>
    <property type="project" value="TreeGrafter"/>
</dbReference>
<dbReference type="InterPro" id="IPR044769">
    <property type="entry name" value="PIKfyve_PIPKc"/>
</dbReference>
<dbReference type="GO" id="GO:0010008">
    <property type="term" value="C:endosome membrane"/>
    <property type="evidence" value="ECO:0007669"/>
    <property type="project" value="TreeGrafter"/>
</dbReference>
<dbReference type="InterPro" id="IPR027484">
    <property type="entry name" value="PInositol-4-P-5-kinase_N"/>
</dbReference>
<keyword evidence="5 10" id="KW-0418">Kinase</keyword>
<evidence type="ECO:0000256" key="3">
    <source>
        <dbReference type="ARBA" id="ARBA00022741"/>
    </source>
</evidence>
<evidence type="ECO:0000256" key="7">
    <source>
        <dbReference type="ARBA" id="ARBA00022840"/>
    </source>
</evidence>
<evidence type="ECO:0000256" key="6">
    <source>
        <dbReference type="ARBA" id="ARBA00022833"/>
    </source>
</evidence>
<dbReference type="EC" id="2.7.1.150" evidence="1"/>
<keyword evidence="4" id="KW-0479">Metal-binding</keyword>
<dbReference type="FunFam" id="3.30.810.10:FF:000001">
    <property type="entry name" value="1-phosphatidylinositol 3-phosphate 5-kinase FAB1"/>
    <property type="match status" value="1"/>
</dbReference>
<comment type="subunit">
    <text evidence="8">Component of the PI(3,5)P2 regulatory complex at least composed of ATG18, SAC/FIG4, FAB1 and VAC14.</text>
</comment>
<dbReference type="PANTHER" id="PTHR45748:SF14">
    <property type="entry name" value="1-PHOSPHATIDYLINOSITOL-3-PHOSPHATE 5-KINASE FAB1C-RELATED"/>
    <property type="match status" value="1"/>
</dbReference>
<dbReference type="SUPFAM" id="SSF57903">
    <property type="entry name" value="FYVE/PHD zinc finger"/>
    <property type="match status" value="1"/>
</dbReference>
<protein>
    <recommendedName>
        <fullName evidence="1">1-phosphatidylinositol-3-phosphate 5-kinase</fullName>
        <ecNumber evidence="1">2.7.1.150</ecNumber>
    </recommendedName>
    <alternativeName>
        <fullName evidence="9">Phosphatidylinositol 3-phosphate 5-kinase type III</fullName>
    </alternativeName>
</protein>
<dbReference type="GO" id="GO:0005524">
    <property type="term" value="F:ATP binding"/>
    <property type="evidence" value="ECO:0007669"/>
    <property type="project" value="UniProtKB-UniRule"/>
</dbReference>
<evidence type="ECO:0000313" key="14">
    <source>
        <dbReference type="Proteomes" id="UP001327560"/>
    </source>
</evidence>
<dbReference type="FunFam" id="3.30.800.10:FF:000010">
    <property type="entry name" value="Putative 1-phosphatidylinositol-3-phosphate 5-kinase FAB1C"/>
    <property type="match status" value="1"/>
</dbReference>
<sequence>MGVVNYPILDLIQKVRSWVNVLPDVLSESLMSNVGEPAMCCECRECLSSPGFGYRCHNCDRLLCRKCVIGAVSMTNRAEQQLLLCNLCFQGDNGPWIAAPRSGSTSAKISPFVSPKSPLYRSSTDRLSQLAEPRRFSSPRLLRCSTYRTYVEDQGDDEEKQFLTPMSVFSQDSSDIDSMSVSAGNDLCSFRSENSSPLDSPRRPVEQSLVSPQLGKTGLFDQGSPGQSRKYGEDSEDLLENSNDCTSENFMGNHDQESEKPTQHFDFENDHIFYPPFPEDEQDDVETSFFEYTDEDDDDGESAKLFRSSSFSSDSLQTKEKSNESHKEALRNAVHAHFRALVSQLLKGEGVHTGNDLDGSDWLEIISSLAWQAANFVKPDTSRGGSMDPGAYVKVKCIASGSPNDSTLVKGVVCTKNVKYKRMVSQYRNPKLLLLGGALEYQKTPNGLASIGAVLEQETNYMKKALSKIEALRPNVLLVEKSVSTYAQEYLLGKKEISLVLNVKKSLLERISRCTGAQIIPSIDSVASSRLGHCEMFRIEKVYEEFPSCKHAKKSSKTLMFFEGCPRRLGCTVLLRGACLEELKKMKHVVQYASFAAYHLSLETSFLADEGASLPKLPMGPSDTLPKKQIIADDFVIPVSSLSVSDGCNVGYNNKRDHSCNKLVIESLSLSSDIIHLNKEILEPSSELRKYHSLIKQTNNSHMDGLFVPCPENKLLFKSTTDVCLCGSRGSITGSHCKEPTYISPLSTDINNHHSILLEQSVKESNNLSSGRLLRSDDEHKKPDIVSKNEVTGDYFSTAENHQSILVSLSSTCIKRSRVCERSQLFRIKFYGSFDKPLGRYLRDDLFDEAFCCQSCKEPTEAHVRCYTHQQGSLTIMVRRLFVKLPGERDGRIWMWHRCLKCEKDKDGVPPAAPRVIMSDAAWGLSFGKFLELSFSSHATANRIASCGHSLQRDCLRFYGFGNMVAFFHYSPVDILSVCLPPSVLDFSNHVQQEWLRQEAFMVSRKINILHDKISDVLHTIERKITTSKDEPLKASIHRHVIKLKELLRIERYDYDVLLQPVTVGNIQPVQVTIDILELNRLRRALLLDSYMWDRRLYSLDSLSKEKSCTTTDSQLPNISSKSNLREWREEILWKDGPFGNSSGEVTSKSYFSGVPQRLSFPKQHEEPSLQILECNTNNMVEMDLSLESIEGYAGSVGSNFVSSQYEDWDDATTLGDTVSNFVENSTSTTSSLSEKIDLAWSGSGQLVDQLRGSSEADNDGLLMDSPCYKRVKFPLRVYSFDSALRFRKRVHGGFLPASLHLPSMKLFDSSNDFASVKRDPLASMRRAYSQSSTKIIPRLDNLINHTPVHISSVLEKMTEGARLLLPQSTLDDIVIAVYDDEPSSIISYAMSSQEYGEYITSCLDEAEDFSMIRKRNGIGNHGSNYMDGTSPVSHYSDVGPDEPQLSRLNLSDSKETHLRLSFDDEYSIPSDKAKFSVTCYFAKQFHALRKKCCPSELDYIRSLSRCKRWSAQGGKSNVYFAKSLDERFIIKQITKTELDSFEDFAPQYFKYLTQSITSGSPTCLAKVLGIYQVAIKHSKGGRELKIDVMVMENLFFKRNVSRVYDLKGSVRSRYNPDTSGSNTVLLDLNLLETKPIFLGSKAKRRLERAVWNDTSFLASVGVMDYSLLVGIDETHKELVIGIIDYMRQYTWDKQLETWVKAAGILGGPKNAAPTVISPLQYKKRFRKAMSNYFLTVPDQWSS</sequence>
<evidence type="ECO:0000256" key="11">
    <source>
        <dbReference type="SAM" id="MobiDB-lite"/>
    </source>
</evidence>
<dbReference type="CDD" id="cd03334">
    <property type="entry name" value="Fab1_TCP"/>
    <property type="match status" value="1"/>
</dbReference>
<evidence type="ECO:0000256" key="2">
    <source>
        <dbReference type="ARBA" id="ARBA00022679"/>
    </source>
</evidence>
<feature type="domain" description="PIPK" evidence="12">
    <location>
        <begin position="1416"/>
        <end position="1734"/>
    </location>
</feature>
<dbReference type="InterPro" id="IPR027409">
    <property type="entry name" value="GroEL-like_apical_dom_sf"/>
</dbReference>
<dbReference type="FunFam" id="3.50.7.10:FF:000007">
    <property type="entry name" value="1-phosphatidylinositol 3-phosphate 5-kinase isoform X1"/>
    <property type="match status" value="1"/>
</dbReference>
<dbReference type="Gene3D" id="3.30.810.10">
    <property type="entry name" value="2-Layer Sandwich"/>
    <property type="match status" value="1"/>
</dbReference>
<accession>A0AAQ3JU61</accession>
<dbReference type="Pfam" id="PF00118">
    <property type="entry name" value="Cpn60_TCP1"/>
    <property type="match status" value="1"/>
</dbReference>
<evidence type="ECO:0000256" key="8">
    <source>
        <dbReference type="ARBA" id="ARBA00023464"/>
    </source>
</evidence>
<name>A0AAQ3JU61_9LILI</name>
<evidence type="ECO:0000256" key="5">
    <source>
        <dbReference type="ARBA" id="ARBA00022777"/>
    </source>
</evidence>
<evidence type="ECO:0000256" key="1">
    <source>
        <dbReference type="ARBA" id="ARBA00012009"/>
    </source>
</evidence>
<dbReference type="Gene3D" id="3.50.7.10">
    <property type="entry name" value="GroEL"/>
    <property type="match status" value="1"/>
</dbReference>
<feature type="compositionally biased region" description="Polar residues" evidence="11">
    <location>
        <begin position="240"/>
        <end position="250"/>
    </location>
</feature>
<dbReference type="SMART" id="SM00330">
    <property type="entry name" value="PIPKc"/>
    <property type="match status" value="1"/>
</dbReference>
<keyword evidence="7 10" id="KW-0067">ATP-binding</keyword>
<dbReference type="GO" id="GO:0000285">
    <property type="term" value="F:1-phosphatidylinositol-3-phosphate 5-kinase activity"/>
    <property type="evidence" value="ECO:0007669"/>
    <property type="project" value="UniProtKB-EC"/>
</dbReference>
<dbReference type="Gene3D" id="3.30.800.10">
    <property type="entry name" value="Phosphatidylinositol Phosphate Kinase II Beta"/>
    <property type="match status" value="1"/>
</dbReference>
<dbReference type="SUPFAM" id="SSF52029">
    <property type="entry name" value="GroEL apical domain-like"/>
    <property type="match status" value="1"/>
</dbReference>
<dbReference type="SUPFAM" id="SSF56104">
    <property type="entry name" value="SAICAR synthase-like"/>
    <property type="match status" value="1"/>
</dbReference>
<dbReference type="Pfam" id="PF01504">
    <property type="entry name" value="PIP5K"/>
    <property type="match status" value="2"/>
</dbReference>
<dbReference type="PANTHER" id="PTHR45748">
    <property type="entry name" value="1-PHOSPHATIDYLINOSITOL 3-PHOSPHATE 5-KINASE-RELATED"/>
    <property type="match status" value="1"/>
</dbReference>
<dbReference type="CDD" id="cd17300">
    <property type="entry name" value="PIPKc_PIKfyve"/>
    <property type="match status" value="1"/>
</dbReference>
<dbReference type="PROSITE" id="PS51455">
    <property type="entry name" value="PIPK"/>
    <property type="match status" value="1"/>
</dbReference>
<evidence type="ECO:0000259" key="12">
    <source>
        <dbReference type="PROSITE" id="PS51455"/>
    </source>
</evidence>
<dbReference type="InterPro" id="IPR027483">
    <property type="entry name" value="PInositol-4-P-4/5-kinase_C_sf"/>
</dbReference>